<organism evidence="3 4">
    <name type="scientific">Enterovibrio coralii</name>
    <dbReference type="NCBI Taxonomy" id="294935"/>
    <lineage>
        <taxon>Bacteria</taxon>
        <taxon>Pseudomonadati</taxon>
        <taxon>Pseudomonadota</taxon>
        <taxon>Gammaproteobacteria</taxon>
        <taxon>Vibrionales</taxon>
        <taxon>Vibrionaceae</taxon>
        <taxon>Enterovibrio</taxon>
    </lineage>
</organism>
<evidence type="ECO:0000256" key="1">
    <source>
        <dbReference type="PIRSR" id="PIRSR613078-1"/>
    </source>
</evidence>
<dbReference type="GO" id="GO:0003824">
    <property type="term" value="F:catalytic activity"/>
    <property type="evidence" value="ECO:0007669"/>
    <property type="project" value="InterPro"/>
</dbReference>
<gene>
    <name evidence="3" type="ORF">ATN88_05410</name>
</gene>
<proteinExistence type="predicted"/>
<dbReference type="AlphaFoldDB" id="A0A135ICK0"/>
<dbReference type="PANTHER" id="PTHR47821">
    <property type="entry name" value="PHOSPHOGLYCERATE MUTASE FAMILY PROTEIN"/>
    <property type="match status" value="1"/>
</dbReference>
<dbReference type="Gene3D" id="3.40.50.1240">
    <property type="entry name" value="Phosphoglycerate mutase-like"/>
    <property type="match status" value="1"/>
</dbReference>
<dbReference type="PROSITE" id="PS00175">
    <property type="entry name" value="PG_MUTASE"/>
    <property type="match status" value="1"/>
</dbReference>
<dbReference type="SMART" id="SM00855">
    <property type="entry name" value="PGAM"/>
    <property type="match status" value="1"/>
</dbReference>
<dbReference type="PANTHER" id="PTHR47821:SF2">
    <property type="entry name" value="PHOSPHOGLYCERATE MUTASE FAMILY PROTEIN"/>
    <property type="match status" value="1"/>
</dbReference>
<dbReference type="SUPFAM" id="SSF53254">
    <property type="entry name" value="Phosphoglycerate mutase-like"/>
    <property type="match status" value="1"/>
</dbReference>
<dbReference type="OrthoDB" id="9781415at2"/>
<keyword evidence="4" id="KW-1185">Reference proteome</keyword>
<name>A0A135ICK0_9GAMM</name>
<dbReference type="CDD" id="cd07067">
    <property type="entry name" value="HP_PGM_like"/>
    <property type="match status" value="1"/>
</dbReference>
<sequence>MKEFNNTYLIMRHGQSEANVADIVVSDPANGCSKYGLSEMGKHQAREAALAVSNQNVDLIYCSDFKRTKETADIVAQVLSVEPVTDARLRERFFGQYEGKSSASYDEVWKKDALDSDQTEMGVESTTSVRRRAVAFVAELEQLFFGKVILLVSHGDTLQILSSAFHDIESGQHRTLPHHETGEVKTLAKAGSSKNREFTL</sequence>
<feature type="active site" description="Tele-phosphohistidine intermediate" evidence="1">
    <location>
        <position position="13"/>
    </location>
</feature>
<evidence type="ECO:0000313" key="3">
    <source>
        <dbReference type="EMBL" id="KXF83145.1"/>
    </source>
</evidence>
<dbReference type="InterPro" id="IPR029033">
    <property type="entry name" value="His_PPase_superfam"/>
</dbReference>
<dbReference type="EMBL" id="LNTY01000006">
    <property type="protein sequence ID" value="KXF83145.1"/>
    <property type="molecule type" value="Genomic_DNA"/>
</dbReference>
<dbReference type="STRING" id="294935.ATN88_05410"/>
<dbReference type="RefSeq" id="WP_067410862.1">
    <property type="nucleotide sequence ID" value="NZ_LNTY01000006.1"/>
</dbReference>
<dbReference type="Pfam" id="PF00300">
    <property type="entry name" value="His_Phos_1"/>
    <property type="match status" value="1"/>
</dbReference>
<dbReference type="InterPro" id="IPR001345">
    <property type="entry name" value="PG/BPGM_mutase_AS"/>
</dbReference>
<evidence type="ECO:0000313" key="4">
    <source>
        <dbReference type="Proteomes" id="UP000070529"/>
    </source>
</evidence>
<accession>A0A135ICK0</accession>
<dbReference type="Proteomes" id="UP000070529">
    <property type="component" value="Unassembled WGS sequence"/>
</dbReference>
<comment type="caution">
    <text evidence="3">The sequence shown here is derived from an EMBL/GenBank/DDBJ whole genome shotgun (WGS) entry which is preliminary data.</text>
</comment>
<feature type="binding site" evidence="2">
    <location>
        <position position="67"/>
    </location>
    <ligand>
        <name>substrate</name>
    </ligand>
</feature>
<dbReference type="InterPro" id="IPR013078">
    <property type="entry name" value="His_Pase_superF_clade-1"/>
</dbReference>
<feature type="active site" description="Proton donor/acceptor" evidence="1">
    <location>
        <position position="91"/>
    </location>
</feature>
<evidence type="ECO:0000256" key="2">
    <source>
        <dbReference type="PIRSR" id="PIRSR613078-2"/>
    </source>
</evidence>
<protein>
    <submittedName>
        <fullName evidence="3">Phosphoglycerate mutase</fullName>
    </submittedName>
</protein>
<feature type="binding site" evidence="2">
    <location>
        <begin position="12"/>
        <end position="19"/>
    </location>
    <ligand>
        <name>substrate</name>
    </ligand>
</feature>
<reference evidence="3 4" key="1">
    <citation type="submission" date="2015-11" db="EMBL/GenBank/DDBJ databases">
        <title>Genomic Taxonomy of the Vibrionaceae.</title>
        <authorList>
            <person name="Gomez-Gil B."/>
            <person name="Enciso-Ibarra J."/>
        </authorList>
    </citation>
    <scope>NUCLEOTIDE SEQUENCE [LARGE SCALE GENOMIC DNA]</scope>
    <source>
        <strain evidence="3 4">CAIM 912</strain>
    </source>
</reference>